<dbReference type="InterPro" id="IPR020843">
    <property type="entry name" value="ER"/>
</dbReference>
<dbReference type="PANTHER" id="PTHR45033:SF2">
    <property type="entry name" value="ZINC-TYPE ALCOHOL DEHYDROGENASE-LIKE PROTEIN C1773.06C"/>
    <property type="match status" value="1"/>
</dbReference>
<dbReference type="InterPro" id="IPR036291">
    <property type="entry name" value="NAD(P)-bd_dom_sf"/>
</dbReference>
<evidence type="ECO:0000313" key="2">
    <source>
        <dbReference type="EMBL" id="SUS05433.1"/>
    </source>
</evidence>
<reference evidence="2" key="1">
    <citation type="submission" date="2018-07" db="EMBL/GenBank/DDBJ databases">
        <authorList>
            <person name="Quirk P.G."/>
            <person name="Krulwich T.A."/>
        </authorList>
    </citation>
    <scope>NUCLEOTIDE SEQUENCE</scope>
</reference>
<keyword evidence="2" id="KW-0560">Oxidoreductase</keyword>
<proteinExistence type="predicted"/>
<dbReference type="Gene3D" id="3.90.180.10">
    <property type="entry name" value="Medium-chain alcohol dehydrogenases, catalytic domain"/>
    <property type="match status" value="1"/>
</dbReference>
<dbReference type="PANTHER" id="PTHR45033">
    <property type="match status" value="1"/>
</dbReference>
<dbReference type="Pfam" id="PF08240">
    <property type="entry name" value="ADH_N"/>
    <property type="match status" value="1"/>
</dbReference>
<dbReference type="SMART" id="SM00829">
    <property type="entry name" value="PKS_ER"/>
    <property type="match status" value="1"/>
</dbReference>
<dbReference type="Gene3D" id="3.40.50.720">
    <property type="entry name" value="NAD(P)-binding Rossmann-like Domain"/>
    <property type="match status" value="1"/>
</dbReference>
<protein>
    <submittedName>
        <fullName evidence="2">Zinc-type alcohol dehydrogenase-like protein C1773.06c</fullName>
        <ecNumber evidence="2">1.-.-.-</ecNumber>
    </submittedName>
</protein>
<name>A0A380TAW7_9ZZZZ</name>
<sequence>MRADKRGGDANKQKWMEETVKVFQVEGGWTRENVRIGERPEPLPGPGEVRLKMKAASLNFRDLLVPLKGYGARMKALPLILLSDGVGIVDAIGPEVSAPKLGERVCPLFFQSWSAGPPDEQRLGFSLGSELDGTMAEYMVLPAKGVVPVPDFLSDAEAATLPCAALTAWSAIIKEGCVRPGQKVLVQGTGGVSLFALQFAKLAGAFVIVTSSSDAKLERARELGADATINYKTTPEWGKSARALVGGEGLDHIVEVGGQDTLPQSLRAIRPGGTVSMIGVLSGGMMDVRLGMIVTRHIRLQGITVGSRDDFLAMVRAVECHRLRPEVDRIFAFGELPKAMDFLASGQHFGKLCIEH</sequence>
<dbReference type="EC" id="1.-.-.-" evidence="2"/>
<dbReference type="GO" id="GO:0016491">
    <property type="term" value="F:oxidoreductase activity"/>
    <property type="evidence" value="ECO:0007669"/>
    <property type="project" value="UniProtKB-KW"/>
</dbReference>
<accession>A0A380TAW7</accession>
<dbReference type="SUPFAM" id="SSF51735">
    <property type="entry name" value="NAD(P)-binding Rossmann-fold domains"/>
    <property type="match status" value="1"/>
</dbReference>
<feature type="domain" description="Enoyl reductase (ER)" evidence="1">
    <location>
        <begin position="30"/>
        <end position="354"/>
    </location>
</feature>
<dbReference type="EMBL" id="UIDG01000108">
    <property type="protein sequence ID" value="SUS05433.1"/>
    <property type="molecule type" value="Genomic_DNA"/>
</dbReference>
<dbReference type="InterPro" id="IPR013149">
    <property type="entry name" value="ADH-like_C"/>
</dbReference>
<dbReference type="Pfam" id="PF00107">
    <property type="entry name" value="ADH_zinc_N"/>
    <property type="match status" value="1"/>
</dbReference>
<organism evidence="2">
    <name type="scientific">metagenome</name>
    <dbReference type="NCBI Taxonomy" id="256318"/>
    <lineage>
        <taxon>unclassified sequences</taxon>
        <taxon>metagenomes</taxon>
    </lineage>
</organism>
<dbReference type="InterPro" id="IPR013154">
    <property type="entry name" value="ADH-like_N"/>
</dbReference>
<dbReference type="InterPro" id="IPR052711">
    <property type="entry name" value="Zinc_ADH-like"/>
</dbReference>
<gene>
    <name evidence="2" type="ORF">DF3PB_1960008</name>
</gene>
<dbReference type="AlphaFoldDB" id="A0A380TAW7"/>
<evidence type="ECO:0000259" key="1">
    <source>
        <dbReference type="SMART" id="SM00829"/>
    </source>
</evidence>
<dbReference type="InterPro" id="IPR011032">
    <property type="entry name" value="GroES-like_sf"/>
</dbReference>
<dbReference type="SUPFAM" id="SSF50129">
    <property type="entry name" value="GroES-like"/>
    <property type="match status" value="1"/>
</dbReference>
<dbReference type="CDD" id="cd08276">
    <property type="entry name" value="MDR7"/>
    <property type="match status" value="1"/>
</dbReference>